<evidence type="ECO:0000259" key="3">
    <source>
        <dbReference type="Pfam" id="PF11250"/>
    </source>
</evidence>
<evidence type="ECO:0000313" key="5">
    <source>
        <dbReference type="Proteomes" id="UP000436088"/>
    </source>
</evidence>
<dbReference type="Proteomes" id="UP000436088">
    <property type="component" value="Unassembled WGS sequence"/>
</dbReference>
<dbReference type="AlphaFoldDB" id="A0A6A3CUU2"/>
<dbReference type="InterPro" id="IPR021410">
    <property type="entry name" value="FAF"/>
</dbReference>
<dbReference type="PANTHER" id="PTHR33155:SF9">
    <property type="entry name" value="FANTASTIC FOUR-LIKE PROTEIN (DUF3049)"/>
    <property type="match status" value="1"/>
</dbReference>
<dbReference type="EMBL" id="VEPZ02000127">
    <property type="protein sequence ID" value="KAE8733053.1"/>
    <property type="molecule type" value="Genomic_DNA"/>
</dbReference>
<comment type="caution">
    <text evidence="4">The sequence shown here is derived from an EMBL/GenBank/DDBJ whole genome shotgun (WGS) entry which is preliminary data.</text>
</comment>
<reference evidence="4" key="1">
    <citation type="submission" date="2019-09" db="EMBL/GenBank/DDBJ databases">
        <title>Draft genome information of white flower Hibiscus syriacus.</title>
        <authorList>
            <person name="Kim Y.-M."/>
        </authorList>
    </citation>
    <scope>NUCLEOTIDE SEQUENCE [LARGE SCALE GENOMIC DNA]</scope>
    <source>
        <strain evidence="4">YM2019G1</strain>
    </source>
</reference>
<comment type="similarity">
    <text evidence="1">Belongs to the fantastic four family.</text>
</comment>
<evidence type="ECO:0000256" key="2">
    <source>
        <dbReference type="SAM" id="MobiDB-lite"/>
    </source>
</evidence>
<organism evidence="4 5">
    <name type="scientific">Hibiscus syriacus</name>
    <name type="common">Rose of Sharon</name>
    <dbReference type="NCBI Taxonomy" id="106335"/>
    <lineage>
        <taxon>Eukaryota</taxon>
        <taxon>Viridiplantae</taxon>
        <taxon>Streptophyta</taxon>
        <taxon>Embryophyta</taxon>
        <taxon>Tracheophyta</taxon>
        <taxon>Spermatophyta</taxon>
        <taxon>Magnoliopsida</taxon>
        <taxon>eudicotyledons</taxon>
        <taxon>Gunneridae</taxon>
        <taxon>Pentapetalae</taxon>
        <taxon>rosids</taxon>
        <taxon>malvids</taxon>
        <taxon>Malvales</taxon>
        <taxon>Malvaceae</taxon>
        <taxon>Malvoideae</taxon>
        <taxon>Hibiscus</taxon>
    </lineage>
</organism>
<evidence type="ECO:0000256" key="1">
    <source>
        <dbReference type="ARBA" id="ARBA00008690"/>
    </source>
</evidence>
<sequence length="211" mass="23738">MAVCGSIHHIFENPSPENPTLLESLSSWNQIKPVEQPAFTEIFGELHFKENICVPQSSSSHENYEKSEGFSWSSESLQLCTEGLGFESSGDVEDMKQEWENKTMTTTIKHSMENLYGELKRSRGSGGGGGFPPPISCIGKSGKPCFCFKSYREDGRFVLEQVRVPTQEFLHACREDGRLKLRFVQPNDDEVLEDEEFEEEDEGGAAQKQDS</sequence>
<proteinExistence type="inferred from homology"/>
<evidence type="ECO:0000313" key="4">
    <source>
        <dbReference type="EMBL" id="KAE8733053.1"/>
    </source>
</evidence>
<name>A0A6A3CUU2_HIBSY</name>
<gene>
    <name evidence="4" type="ORF">F3Y22_tig00001644pilonHSYRG00478</name>
</gene>
<feature type="compositionally biased region" description="Acidic residues" evidence="2">
    <location>
        <begin position="190"/>
        <end position="203"/>
    </location>
</feature>
<accession>A0A6A3CUU2</accession>
<dbReference type="OrthoDB" id="676808at2759"/>
<dbReference type="InterPro" id="IPR046431">
    <property type="entry name" value="FAF_dom"/>
</dbReference>
<feature type="domain" description="FAF" evidence="3">
    <location>
        <begin position="131"/>
        <end position="183"/>
    </location>
</feature>
<protein>
    <submittedName>
        <fullName evidence="4">Rho GTPase activating protein with PAK-box/P21-Rho-binding domain</fullName>
    </submittedName>
</protein>
<keyword evidence="5" id="KW-1185">Reference proteome</keyword>
<feature type="region of interest" description="Disordered" evidence="2">
    <location>
        <begin position="190"/>
        <end position="211"/>
    </location>
</feature>
<dbReference type="Pfam" id="PF11250">
    <property type="entry name" value="FAF"/>
    <property type="match status" value="1"/>
</dbReference>
<dbReference type="PANTHER" id="PTHR33155">
    <property type="entry name" value="FANTASTIC FOUR-LIKE PROTEIN (DUF3049)"/>
    <property type="match status" value="1"/>
</dbReference>